<dbReference type="AlphaFoldDB" id="A0A2X0JFY7"/>
<dbReference type="Proteomes" id="UP000248889">
    <property type="component" value="Unassembled WGS sequence"/>
</dbReference>
<dbReference type="OrthoDB" id="4313090at2"/>
<protein>
    <recommendedName>
        <fullName evidence="3">Type A2 lantipeptide</fullName>
    </recommendedName>
</protein>
<reference evidence="1 2" key="1">
    <citation type="submission" date="2018-06" db="EMBL/GenBank/DDBJ databases">
        <title>Streptacidiphilus pinicola sp. nov., isolated from pine grove soil.</title>
        <authorList>
            <person name="Roh S.G."/>
            <person name="Park S."/>
            <person name="Kim M.-K."/>
            <person name="Yun B.-R."/>
            <person name="Park J."/>
            <person name="Kim M.J."/>
            <person name="Kim Y.S."/>
            <person name="Kim S.B."/>
        </authorList>
    </citation>
    <scope>NUCLEOTIDE SEQUENCE [LARGE SCALE GENOMIC DNA]</scope>
    <source>
        <strain evidence="1 2">MMS16-CNU450</strain>
    </source>
</reference>
<proteinExistence type="predicted"/>
<name>A0A2X0JFY7_9ACTN</name>
<comment type="caution">
    <text evidence="1">The sequence shown here is derived from an EMBL/GenBank/DDBJ whole genome shotgun (WGS) entry which is preliminary data.</text>
</comment>
<evidence type="ECO:0008006" key="3">
    <source>
        <dbReference type="Google" id="ProtNLM"/>
    </source>
</evidence>
<sequence>MRTNADSQIATAEISDGELDFISGGIASAAASVQGYGASVRVGDVLGTAGSLADTVTDILPVASLTHLAAVQTTPGI</sequence>
<organism evidence="1 2">
    <name type="scientific">Streptacidiphilus pinicola</name>
    <dbReference type="NCBI Taxonomy" id="2219663"/>
    <lineage>
        <taxon>Bacteria</taxon>
        <taxon>Bacillati</taxon>
        <taxon>Actinomycetota</taxon>
        <taxon>Actinomycetes</taxon>
        <taxon>Kitasatosporales</taxon>
        <taxon>Streptomycetaceae</taxon>
        <taxon>Streptacidiphilus</taxon>
    </lineage>
</organism>
<evidence type="ECO:0000313" key="2">
    <source>
        <dbReference type="Proteomes" id="UP000248889"/>
    </source>
</evidence>
<accession>A0A2X0JFY7</accession>
<dbReference type="RefSeq" id="WP_111499812.1">
    <property type="nucleotide sequence ID" value="NZ_QKYN01000026.1"/>
</dbReference>
<gene>
    <name evidence="1" type="ORF">DN069_06150</name>
</gene>
<dbReference type="EMBL" id="QKYN01000026">
    <property type="protein sequence ID" value="RAG86538.1"/>
    <property type="molecule type" value="Genomic_DNA"/>
</dbReference>
<keyword evidence="2" id="KW-1185">Reference proteome</keyword>
<evidence type="ECO:0000313" key="1">
    <source>
        <dbReference type="EMBL" id="RAG86538.1"/>
    </source>
</evidence>